<evidence type="ECO:0000313" key="4">
    <source>
        <dbReference type="Proteomes" id="UP000040576"/>
    </source>
</evidence>
<dbReference type="SUPFAM" id="SSF47413">
    <property type="entry name" value="lambda repressor-like DNA-binding domains"/>
    <property type="match status" value="1"/>
</dbReference>
<dbReference type="Gene3D" id="1.10.260.40">
    <property type="entry name" value="lambda repressor-like DNA-binding domains"/>
    <property type="match status" value="1"/>
</dbReference>
<gene>
    <name evidence="3" type="ORF">BT1A1_0563</name>
</gene>
<dbReference type="Proteomes" id="UP000040576">
    <property type="component" value="Unassembled WGS sequence"/>
</dbReference>
<dbReference type="PANTHER" id="PTHR46558">
    <property type="entry name" value="TRACRIPTIONAL REGULATORY PROTEIN-RELATED-RELATED"/>
    <property type="match status" value="1"/>
</dbReference>
<accession>A0A090IVJ4</accession>
<name>A0A090IVJ4_9BACI</name>
<protein>
    <recommendedName>
        <fullName evidence="2">HTH cro/C1-type domain-containing protein</fullName>
    </recommendedName>
</protein>
<keyword evidence="1" id="KW-0238">DNA-binding</keyword>
<feature type="domain" description="HTH cro/C1-type" evidence="2">
    <location>
        <begin position="8"/>
        <end position="62"/>
    </location>
</feature>
<dbReference type="Pfam" id="PF01381">
    <property type="entry name" value="HTH_3"/>
    <property type="match status" value="1"/>
</dbReference>
<dbReference type="InterPro" id="IPR001387">
    <property type="entry name" value="Cro/C1-type_HTH"/>
</dbReference>
<dbReference type="PROSITE" id="PS50943">
    <property type="entry name" value="HTH_CROC1"/>
    <property type="match status" value="1"/>
</dbReference>
<dbReference type="CDD" id="cd00093">
    <property type="entry name" value="HTH_XRE"/>
    <property type="match status" value="1"/>
</dbReference>
<evidence type="ECO:0000256" key="1">
    <source>
        <dbReference type="ARBA" id="ARBA00023125"/>
    </source>
</evidence>
<evidence type="ECO:0000259" key="2">
    <source>
        <dbReference type="PROSITE" id="PS50943"/>
    </source>
</evidence>
<dbReference type="AlphaFoldDB" id="A0A090IVJ4"/>
<sequence>MTVLSERLKTLRKKHKLTQKDIANYLGMTESGYGYYEQGRNEPSIETLQKFAVKYNVSISYLTGEEHERKKALVADHEIELTEEEFNFIKELKKHPLLFHELASDPAKKVKELIKLFRVKQLILEEDIEEYGDVK</sequence>
<organism evidence="3 4">
    <name type="scientific">Caldibacillus thermoamylovorans</name>
    <dbReference type="NCBI Taxonomy" id="35841"/>
    <lineage>
        <taxon>Bacteria</taxon>
        <taxon>Bacillati</taxon>
        <taxon>Bacillota</taxon>
        <taxon>Bacilli</taxon>
        <taxon>Bacillales</taxon>
        <taxon>Bacillaceae</taxon>
        <taxon>Caldibacillus</taxon>
    </lineage>
</organism>
<keyword evidence="4" id="KW-1185">Reference proteome</keyword>
<dbReference type="InterPro" id="IPR010982">
    <property type="entry name" value="Lambda_DNA-bd_dom_sf"/>
</dbReference>
<evidence type="ECO:0000313" key="3">
    <source>
        <dbReference type="EMBL" id="CEE00418.1"/>
    </source>
</evidence>
<dbReference type="GO" id="GO:0003677">
    <property type="term" value="F:DNA binding"/>
    <property type="evidence" value="ECO:0007669"/>
    <property type="project" value="UniProtKB-KW"/>
</dbReference>
<proteinExistence type="predicted"/>
<dbReference type="RefSeq" id="WP_051988972.1">
    <property type="nucleotide sequence ID" value="NZ_CCRF01000020.1"/>
</dbReference>
<dbReference type="EMBL" id="CCRF01000020">
    <property type="protein sequence ID" value="CEE00418.1"/>
    <property type="molecule type" value="Genomic_DNA"/>
</dbReference>
<reference evidence="3 4" key="1">
    <citation type="submission" date="2014-07" db="EMBL/GenBank/DDBJ databases">
        <authorList>
            <person name="Wibberg Daniel"/>
        </authorList>
    </citation>
    <scope>NUCLEOTIDE SEQUENCE [LARGE SCALE GENOMIC DNA]</scope>
</reference>
<dbReference type="PANTHER" id="PTHR46558:SF11">
    <property type="entry name" value="HTH-TYPE TRANSCRIPTIONAL REGULATOR XRE"/>
    <property type="match status" value="1"/>
</dbReference>
<dbReference type="SMART" id="SM00530">
    <property type="entry name" value="HTH_XRE"/>
    <property type="match status" value="1"/>
</dbReference>